<feature type="transmembrane region" description="Helical" evidence="2">
    <location>
        <begin position="39"/>
        <end position="58"/>
    </location>
</feature>
<feature type="transmembrane region" description="Helical" evidence="2">
    <location>
        <begin position="70"/>
        <end position="90"/>
    </location>
</feature>
<dbReference type="AlphaFoldDB" id="A0A549STY3"/>
<dbReference type="RefSeq" id="WP_142863101.1">
    <property type="nucleotide sequence ID" value="NZ_VJMF01000043.1"/>
</dbReference>
<keyword evidence="2" id="KW-0812">Transmembrane</keyword>
<dbReference type="EMBL" id="VJMF01000043">
    <property type="protein sequence ID" value="TRL33075.1"/>
    <property type="molecule type" value="Genomic_DNA"/>
</dbReference>
<sequence length="205" mass="21934">MTISADQHPLTKTQHTAACTIIALFWGIGVTLIDQHPEVGISLSLLGIAITLWMYGRDFSNIKIARVKEWPWIGIIIMSIEIVVPGYLFYITHHVGIYPGIGNTESVSGEAVSPLNTSSQTPADKKGSSADCHPGAFACIRASGGGVVDGIHFYDTKSCLPGPFLDVKGDGGVINDITSDRYASLCKEDSKIENKGASIKRGSKE</sequence>
<feature type="transmembrane region" description="Helical" evidence="2">
    <location>
        <begin position="16"/>
        <end position="33"/>
    </location>
</feature>
<evidence type="ECO:0000256" key="2">
    <source>
        <dbReference type="SAM" id="Phobius"/>
    </source>
</evidence>
<dbReference type="Proteomes" id="UP000316781">
    <property type="component" value="Unassembled WGS sequence"/>
</dbReference>
<reference evidence="3 4" key="1">
    <citation type="submission" date="2019-07" db="EMBL/GenBank/DDBJ databases">
        <title>Ln-dependent methylotrophs.</title>
        <authorList>
            <person name="Tani A."/>
        </authorList>
    </citation>
    <scope>NUCLEOTIDE SEQUENCE [LARGE SCALE GENOMIC DNA]</scope>
    <source>
        <strain evidence="3 4">SM89A</strain>
    </source>
</reference>
<keyword evidence="2" id="KW-0472">Membrane</keyword>
<gene>
    <name evidence="3" type="ORF">FM996_11360</name>
</gene>
<evidence type="ECO:0000313" key="3">
    <source>
        <dbReference type="EMBL" id="TRL33075.1"/>
    </source>
</evidence>
<evidence type="ECO:0000313" key="4">
    <source>
        <dbReference type="Proteomes" id="UP000316781"/>
    </source>
</evidence>
<keyword evidence="2" id="KW-1133">Transmembrane helix</keyword>
<evidence type="ECO:0000256" key="1">
    <source>
        <dbReference type="SAM" id="MobiDB-lite"/>
    </source>
</evidence>
<protein>
    <submittedName>
        <fullName evidence="3">Uncharacterized protein</fullName>
    </submittedName>
</protein>
<name>A0A549STY3_METSR</name>
<feature type="region of interest" description="Disordered" evidence="1">
    <location>
        <begin position="109"/>
        <end position="128"/>
    </location>
</feature>
<organism evidence="3 4">
    <name type="scientific">Methylosinus sporium</name>
    <dbReference type="NCBI Taxonomy" id="428"/>
    <lineage>
        <taxon>Bacteria</taxon>
        <taxon>Pseudomonadati</taxon>
        <taxon>Pseudomonadota</taxon>
        <taxon>Alphaproteobacteria</taxon>
        <taxon>Hyphomicrobiales</taxon>
        <taxon>Methylocystaceae</taxon>
        <taxon>Methylosinus</taxon>
    </lineage>
</organism>
<comment type="caution">
    <text evidence="3">The sequence shown here is derived from an EMBL/GenBank/DDBJ whole genome shotgun (WGS) entry which is preliminary data.</text>
</comment>
<accession>A0A549STY3</accession>
<proteinExistence type="predicted"/>